<proteinExistence type="predicted"/>
<name>A0A6P8HAJ1_ACTTE</name>
<dbReference type="AlphaFoldDB" id="A0A6P8HAJ1"/>
<keyword evidence="5" id="KW-0539">Nucleus</keyword>
<dbReference type="GO" id="GO:0005634">
    <property type="term" value="C:nucleus"/>
    <property type="evidence" value="ECO:0007669"/>
    <property type="project" value="UniProtKB-SubCell"/>
</dbReference>
<dbReference type="RefSeq" id="XP_031549692.1">
    <property type="nucleotide sequence ID" value="XM_031693832.1"/>
</dbReference>
<dbReference type="InterPro" id="IPR012935">
    <property type="entry name" value="NuBaID_N"/>
</dbReference>
<keyword evidence="10" id="KW-1185">Reference proteome</keyword>
<evidence type="ECO:0000256" key="4">
    <source>
        <dbReference type="ARBA" id="ARBA00022833"/>
    </source>
</evidence>
<dbReference type="GeneID" id="116287189"/>
<dbReference type="Pfam" id="PF08600">
    <property type="entry name" value="NuBaID_C"/>
    <property type="match status" value="1"/>
</dbReference>
<dbReference type="GO" id="GO:0008270">
    <property type="term" value="F:zinc ion binding"/>
    <property type="evidence" value="ECO:0007669"/>
    <property type="project" value="UniProtKB-KW"/>
</dbReference>
<feature type="region of interest" description="Disordered" evidence="7">
    <location>
        <begin position="324"/>
        <end position="365"/>
    </location>
</feature>
<keyword evidence="4" id="KW-0862">Zinc</keyword>
<dbReference type="InParanoid" id="A0A6P8HAJ1"/>
<evidence type="ECO:0000256" key="1">
    <source>
        <dbReference type="ARBA" id="ARBA00004123"/>
    </source>
</evidence>
<evidence type="ECO:0000259" key="9">
    <source>
        <dbReference type="Pfam" id="PF08600"/>
    </source>
</evidence>
<sequence length="516" mass="58018">MCQPRTKEAFWSRVETFSPFTWFAKPLELSPLHCALYGWENSDVDILHCVSCKASLDATMSTDWDPEMFTKSCKQLKDSLVIGHSKLCPWPDNPCPEIFIQLPAYTPSQWKEDFLIRWHSLLSLGANLPSLDHHVFKDMDEVSDNHFRGLLELLQSAGLMPNESTDNLQKELQVSCLIGLCGWQKRNNEVEADQATLFCTMCRRELGVWNFRSIHSSDKENQTTNQDTSTMSTPTRQSQDQSQYSSETSSSSKSSVVDDCDSMDIGAQAGPTGNITNEDQYRGFAGCKRSNTGLRHMTSQRHDNPKSADIEECMDIEVKLKLHVPGQEDTDPSSEKKRQTSPFGRTTDQIMKPTETPINDCEFVPKEGTSTTFKDSLLMKRFVTGRDSPLRGAESLPYRSPLYLSVSDLSEKEHCESLCVEVEDESLTDKLQSVESELEYMVGGSESSTDKDDYAPDIKRIRLETKMLVGSGYEAEVTLNLPPSSIQVPPKEAWIPVRRLLNECSSVPSKKSAPES</sequence>
<accession>A0A6P8HAJ1</accession>
<evidence type="ECO:0000256" key="2">
    <source>
        <dbReference type="ARBA" id="ARBA00022723"/>
    </source>
</evidence>
<dbReference type="Proteomes" id="UP000515163">
    <property type="component" value="Unplaced"/>
</dbReference>
<dbReference type="PANTHER" id="PTHR15835">
    <property type="entry name" value="NUCLEAR-INTERACTING PARTNER OF ALK"/>
    <property type="match status" value="1"/>
</dbReference>
<dbReference type="PANTHER" id="PTHR15835:SF6">
    <property type="entry name" value="ZINC FINGER C3HC-TYPE PROTEIN 1"/>
    <property type="match status" value="1"/>
</dbReference>
<reference evidence="11" key="1">
    <citation type="submission" date="2025-08" db="UniProtKB">
        <authorList>
            <consortium name="RefSeq"/>
        </authorList>
    </citation>
    <scope>IDENTIFICATION</scope>
    <source>
        <tissue evidence="11">Tentacle</tissue>
    </source>
</reference>
<comment type="subcellular location">
    <subcellularLocation>
        <location evidence="1">Nucleus</location>
    </subcellularLocation>
</comment>
<dbReference type="OrthoDB" id="614844at2759"/>
<feature type="domain" description="C3HC-type" evidence="8">
    <location>
        <begin position="5"/>
        <end position="131"/>
    </location>
</feature>
<dbReference type="KEGG" id="aten:116287189"/>
<dbReference type="Pfam" id="PF07967">
    <property type="entry name" value="zf-C3HC"/>
    <property type="match status" value="1"/>
</dbReference>
<feature type="compositionally biased region" description="Low complexity" evidence="7">
    <location>
        <begin position="237"/>
        <end position="257"/>
    </location>
</feature>
<evidence type="ECO:0000256" key="5">
    <source>
        <dbReference type="ARBA" id="ARBA00023242"/>
    </source>
</evidence>
<organism evidence="10 11">
    <name type="scientific">Actinia tenebrosa</name>
    <name type="common">Australian red waratah sea anemone</name>
    <dbReference type="NCBI Taxonomy" id="6105"/>
    <lineage>
        <taxon>Eukaryota</taxon>
        <taxon>Metazoa</taxon>
        <taxon>Cnidaria</taxon>
        <taxon>Anthozoa</taxon>
        <taxon>Hexacorallia</taxon>
        <taxon>Actiniaria</taxon>
        <taxon>Actiniidae</taxon>
        <taxon>Actinia</taxon>
    </lineage>
</organism>
<feature type="compositionally biased region" description="Polar residues" evidence="7">
    <location>
        <begin position="340"/>
        <end position="349"/>
    </location>
</feature>
<dbReference type="InterPro" id="IPR013909">
    <property type="entry name" value="NuBaID_C"/>
</dbReference>
<keyword evidence="2" id="KW-0479">Metal-binding</keyword>
<feature type="compositionally biased region" description="Polar residues" evidence="7">
    <location>
        <begin position="222"/>
        <end position="236"/>
    </location>
</feature>
<feature type="domain" description="NuBaID C-terminal" evidence="9">
    <location>
        <begin position="176"/>
        <end position="218"/>
    </location>
</feature>
<evidence type="ECO:0000256" key="7">
    <source>
        <dbReference type="SAM" id="MobiDB-lite"/>
    </source>
</evidence>
<comment type="function">
    <text evidence="6">Required for proper positioning of a substantial amount of TPR at the nuclear basket (NB) through interaction with TPR.</text>
</comment>
<evidence type="ECO:0000259" key="8">
    <source>
        <dbReference type="Pfam" id="PF07967"/>
    </source>
</evidence>
<feature type="region of interest" description="Disordered" evidence="7">
    <location>
        <begin position="217"/>
        <end position="281"/>
    </location>
</feature>
<evidence type="ECO:0000313" key="11">
    <source>
        <dbReference type="RefSeq" id="XP_031549692.1"/>
    </source>
</evidence>
<evidence type="ECO:0000256" key="6">
    <source>
        <dbReference type="ARBA" id="ARBA00044931"/>
    </source>
</evidence>
<protein>
    <submittedName>
        <fullName evidence="11">Uncharacterized protein LOC116287189</fullName>
    </submittedName>
</protein>
<gene>
    <name evidence="11" type="primary">LOC116287189</name>
</gene>
<evidence type="ECO:0000313" key="10">
    <source>
        <dbReference type="Proteomes" id="UP000515163"/>
    </source>
</evidence>
<keyword evidence="3" id="KW-0863">Zinc-finger</keyword>
<evidence type="ECO:0000256" key="3">
    <source>
        <dbReference type="ARBA" id="ARBA00022771"/>
    </source>
</evidence>